<organism evidence="9 10">
    <name type="scientific">Ophiobolus disseminans</name>
    <dbReference type="NCBI Taxonomy" id="1469910"/>
    <lineage>
        <taxon>Eukaryota</taxon>
        <taxon>Fungi</taxon>
        <taxon>Dikarya</taxon>
        <taxon>Ascomycota</taxon>
        <taxon>Pezizomycotina</taxon>
        <taxon>Dothideomycetes</taxon>
        <taxon>Pleosporomycetidae</taxon>
        <taxon>Pleosporales</taxon>
        <taxon>Pleosporineae</taxon>
        <taxon>Phaeosphaeriaceae</taxon>
        <taxon>Ophiobolus</taxon>
    </lineage>
</organism>
<dbReference type="InterPro" id="IPR002401">
    <property type="entry name" value="Cyt_P450_E_grp-I"/>
</dbReference>
<keyword evidence="6 7" id="KW-0349">Heme</keyword>
<dbReference type="Pfam" id="PF00067">
    <property type="entry name" value="p450"/>
    <property type="match status" value="2"/>
</dbReference>
<evidence type="ECO:0000256" key="8">
    <source>
        <dbReference type="SAM" id="MobiDB-lite"/>
    </source>
</evidence>
<dbReference type="PANTHER" id="PTHR46300">
    <property type="entry name" value="P450, PUTATIVE (EUROFUNG)-RELATED-RELATED"/>
    <property type="match status" value="1"/>
</dbReference>
<dbReference type="GO" id="GO:0016705">
    <property type="term" value="F:oxidoreductase activity, acting on paired donors, with incorporation or reduction of molecular oxygen"/>
    <property type="evidence" value="ECO:0007669"/>
    <property type="project" value="InterPro"/>
</dbReference>
<name>A0A6A7A990_9PLEO</name>
<keyword evidence="4 6" id="KW-0408">Iron</keyword>
<sequence>MDTIFYALLSALILYVLYLLARIGHRPNGYPPGPPTLPVLGNIHLNPHLQFQIWANQYGGVYSLMLGTKTMIVLSSDNPIKDLLDKKSAIYSGRPDLYTGQTLMSGDKRMVMMNYGSPWRTHPLLQTLFENLDNYVRLNTTGGAMAADFYPILRYLPTSLMPSKREALDHYNHEIKLYTDLYLATKRSREKLRSTSRPCVCDDVVEVQAKEGFSDEYTAHIPAQLWEAGSDTTSTQLYAFVQALLLYPHIQAKGQAELDFVVGPDRMPTLEDMSSLPYVRACVKESFRWHPTAVLGAFPHSTSENDTYNGYRIPKNAIILTNTWAIHRDPKRYPNPSVFDPERFIGDNTTSSESANCMDVSKRDHFGFGAGRRICPGMNVADRSMLLGISRIFWAFDIKPKKGKALPTQDDFEPGFVAIPKRFDVDVKPRSDGREKIVRSEWEKAKEGLDEDGQFLGGWGGPKYNGGQSAGPTG</sequence>
<evidence type="ECO:0000256" key="6">
    <source>
        <dbReference type="PIRSR" id="PIRSR602401-1"/>
    </source>
</evidence>
<keyword evidence="10" id="KW-1185">Reference proteome</keyword>
<reference evidence="9" key="1">
    <citation type="journal article" date="2020" name="Stud. Mycol.">
        <title>101 Dothideomycetes genomes: a test case for predicting lifestyles and emergence of pathogens.</title>
        <authorList>
            <person name="Haridas S."/>
            <person name="Albert R."/>
            <person name="Binder M."/>
            <person name="Bloem J."/>
            <person name="Labutti K."/>
            <person name="Salamov A."/>
            <person name="Andreopoulos B."/>
            <person name="Baker S."/>
            <person name="Barry K."/>
            <person name="Bills G."/>
            <person name="Bluhm B."/>
            <person name="Cannon C."/>
            <person name="Castanera R."/>
            <person name="Culley D."/>
            <person name="Daum C."/>
            <person name="Ezra D."/>
            <person name="Gonzalez J."/>
            <person name="Henrissat B."/>
            <person name="Kuo A."/>
            <person name="Liang C."/>
            <person name="Lipzen A."/>
            <person name="Lutzoni F."/>
            <person name="Magnuson J."/>
            <person name="Mondo S."/>
            <person name="Nolan M."/>
            <person name="Ohm R."/>
            <person name="Pangilinan J."/>
            <person name="Park H.-J."/>
            <person name="Ramirez L."/>
            <person name="Alfaro M."/>
            <person name="Sun H."/>
            <person name="Tritt A."/>
            <person name="Yoshinaga Y."/>
            <person name="Zwiers L.-H."/>
            <person name="Turgeon B."/>
            <person name="Goodwin S."/>
            <person name="Spatafora J."/>
            <person name="Crous P."/>
            <person name="Grigoriev I."/>
        </authorList>
    </citation>
    <scope>NUCLEOTIDE SEQUENCE</scope>
    <source>
        <strain evidence="9">CBS 113818</strain>
    </source>
</reference>
<evidence type="ECO:0000256" key="5">
    <source>
        <dbReference type="ARBA" id="ARBA00023033"/>
    </source>
</evidence>
<gene>
    <name evidence="9" type="ORF">CC86DRAFT_345920</name>
</gene>
<evidence type="ECO:0000256" key="2">
    <source>
        <dbReference type="ARBA" id="ARBA00022723"/>
    </source>
</evidence>
<comment type="similarity">
    <text evidence="1 7">Belongs to the cytochrome P450 family.</text>
</comment>
<keyword evidence="2 6" id="KW-0479">Metal-binding</keyword>
<dbReference type="EMBL" id="MU006221">
    <property type="protein sequence ID" value="KAF2829279.1"/>
    <property type="molecule type" value="Genomic_DNA"/>
</dbReference>
<dbReference type="PANTHER" id="PTHR46300:SF2">
    <property type="entry name" value="CYTOCHROME P450 MONOOXYGENASE ALNH-RELATED"/>
    <property type="match status" value="1"/>
</dbReference>
<keyword evidence="5 7" id="KW-0503">Monooxygenase</keyword>
<proteinExistence type="inferred from homology"/>
<evidence type="ECO:0000313" key="9">
    <source>
        <dbReference type="EMBL" id="KAF2829279.1"/>
    </source>
</evidence>
<dbReference type="Proteomes" id="UP000799424">
    <property type="component" value="Unassembled WGS sequence"/>
</dbReference>
<dbReference type="GO" id="GO:0005506">
    <property type="term" value="F:iron ion binding"/>
    <property type="evidence" value="ECO:0007669"/>
    <property type="project" value="InterPro"/>
</dbReference>
<dbReference type="SUPFAM" id="SSF48264">
    <property type="entry name" value="Cytochrome P450"/>
    <property type="match status" value="1"/>
</dbReference>
<dbReference type="InterPro" id="IPR017972">
    <property type="entry name" value="Cyt_P450_CS"/>
</dbReference>
<dbReference type="PRINTS" id="PR00385">
    <property type="entry name" value="P450"/>
</dbReference>
<feature type="binding site" description="axial binding residue" evidence="6">
    <location>
        <position position="375"/>
    </location>
    <ligand>
        <name>heme</name>
        <dbReference type="ChEBI" id="CHEBI:30413"/>
    </ligand>
    <ligandPart>
        <name>Fe</name>
        <dbReference type="ChEBI" id="CHEBI:18248"/>
    </ligandPart>
</feature>
<dbReference type="OrthoDB" id="1055148at2759"/>
<comment type="cofactor">
    <cofactor evidence="6">
        <name>heme</name>
        <dbReference type="ChEBI" id="CHEBI:30413"/>
    </cofactor>
</comment>
<accession>A0A6A7A990</accession>
<feature type="compositionally biased region" description="Gly residues" evidence="8">
    <location>
        <begin position="455"/>
        <end position="464"/>
    </location>
</feature>
<dbReference type="InterPro" id="IPR001128">
    <property type="entry name" value="Cyt_P450"/>
</dbReference>
<dbReference type="PRINTS" id="PR00463">
    <property type="entry name" value="EP450I"/>
</dbReference>
<feature type="region of interest" description="Disordered" evidence="8">
    <location>
        <begin position="451"/>
        <end position="474"/>
    </location>
</feature>
<evidence type="ECO:0000256" key="7">
    <source>
        <dbReference type="RuleBase" id="RU000461"/>
    </source>
</evidence>
<keyword evidence="3 7" id="KW-0560">Oxidoreductase</keyword>
<protein>
    <submittedName>
        <fullName evidence="9">Cytochrome P450</fullName>
    </submittedName>
</protein>
<evidence type="ECO:0000313" key="10">
    <source>
        <dbReference type="Proteomes" id="UP000799424"/>
    </source>
</evidence>
<evidence type="ECO:0000256" key="1">
    <source>
        <dbReference type="ARBA" id="ARBA00010617"/>
    </source>
</evidence>
<dbReference type="PROSITE" id="PS00086">
    <property type="entry name" value="CYTOCHROME_P450"/>
    <property type="match status" value="1"/>
</dbReference>
<dbReference type="Gene3D" id="1.10.630.10">
    <property type="entry name" value="Cytochrome P450"/>
    <property type="match status" value="2"/>
</dbReference>
<evidence type="ECO:0000256" key="3">
    <source>
        <dbReference type="ARBA" id="ARBA00023002"/>
    </source>
</evidence>
<dbReference type="GO" id="GO:0020037">
    <property type="term" value="F:heme binding"/>
    <property type="evidence" value="ECO:0007669"/>
    <property type="project" value="InterPro"/>
</dbReference>
<dbReference type="CDD" id="cd11065">
    <property type="entry name" value="CYP64-like"/>
    <property type="match status" value="1"/>
</dbReference>
<dbReference type="InterPro" id="IPR036396">
    <property type="entry name" value="Cyt_P450_sf"/>
</dbReference>
<dbReference type="GO" id="GO:0004497">
    <property type="term" value="F:monooxygenase activity"/>
    <property type="evidence" value="ECO:0007669"/>
    <property type="project" value="UniProtKB-KW"/>
</dbReference>
<evidence type="ECO:0000256" key="4">
    <source>
        <dbReference type="ARBA" id="ARBA00023004"/>
    </source>
</evidence>
<dbReference type="InterPro" id="IPR050364">
    <property type="entry name" value="Cytochrome_P450_fung"/>
</dbReference>
<dbReference type="AlphaFoldDB" id="A0A6A7A990"/>